<organism evidence="1 2">
    <name type="scientific">Halovenus rubra</name>
    <dbReference type="NCBI Taxonomy" id="869890"/>
    <lineage>
        <taxon>Archaea</taxon>
        <taxon>Methanobacteriati</taxon>
        <taxon>Methanobacteriota</taxon>
        <taxon>Stenosarchaea group</taxon>
        <taxon>Halobacteria</taxon>
        <taxon>Halobacteriales</taxon>
        <taxon>Haloarculaceae</taxon>
        <taxon>Halovenus</taxon>
    </lineage>
</organism>
<dbReference type="EMBL" id="JBHSZQ010000047">
    <property type="protein sequence ID" value="MFC7126835.1"/>
    <property type="molecule type" value="Genomic_DNA"/>
</dbReference>
<reference evidence="1 2" key="1">
    <citation type="journal article" date="2014" name="Int. J. Syst. Evol. Microbiol.">
        <title>Complete genome sequence of Corynebacterium casei LMG S-19264T (=DSM 44701T), isolated from a smear-ripened cheese.</title>
        <authorList>
            <consortium name="US DOE Joint Genome Institute (JGI-PGF)"/>
            <person name="Walter F."/>
            <person name="Albersmeier A."/>
            <person name="Kalinowski J."/>
            <person name="Ruckert C."/>
        </authorList>
    </citation>
    <scope>NUCLEOTIDE SEQUENCE [LARGE SCALE GENOMIC DNA]</scope>
    <source>
        <strain evidence="1 2">CGMCC 4.7215</strain>
    </source>
</reference>
<name>A0ABD5XCB0_9EURY</name>
<sequence length="110" mass="12280">MFEIHTDRINYRKELRRAADITLSNHLETQATFKITIDPASSSEPPVYDRIQLPAGDFVGFTDIFTIGNEYEVEVEANGTTKSENHLASSTNSITITLNQDGMKIGESEN</sequence>
<proteinExistence type="predicted"/>
<comment type="caution">
    <text evidence="1">The sequence shown here is derived from an EMBL/GenBank/DDBJ whole genome shotgun (WGS) entry which is preliminary data.</text>
</comment>
<protein>
    <submittedName>
        <fullName evidence="1">Uncharacterized protein</fullName>
    </submittedName>
</protein>
<dbReference type="AlphaFoldDB" id="A0ABD5XCB0"/>
<accession>A0ABD5XCB0</accession>
<dbReference type="Proteomes" id="UP001596414">
    <property type="component" value="Unassembled WGS sequence"/>
</dbReference>
<gene>
    <name evidence="1" type="ORF">ACFQJ7_12515</name>
</gene>
<dbReference type="RefSeq" id="WP_267637326.1">
    <property type="nucleotide sequence ID" value="NZ_JAODIY010000009.1"/>
</dbReference>
<evidence type="ECO:0000313" key="2">
    <source>
        <dbReference type="Proteomes" id="UP001596414"/>
    </source>
</evidence>
<evidence type="ECO:0000313" key="1">
    <source>
        <dbReference type="EMBL" id="MFC7126835.1"/>
    </source>
</evidence>